<keyword evidence="2" id="KW-1185">Reference proteome</keyword>
<dbReference type="AlphaFoldDB" id="A0A8S1HU69"/>
<reference evidence="1" key="1">
    <citation type="submission" date="2020-10" db="EMBL/GenBank/DDBJ databases">
        <authorList>
            <person name="Kikuchi T."/>
        </authorList>
    </citation>
    <scope>NUCLEOTIDE SEQUENCE</scope>
    <source>
        <strain evidence="1">NKZ352</strain>
    </source>
</reference>
<comment type="caution">
    <text evidence="1">The sequence shown here is derived from an EMBL/GenBank/DDBJ whole genome shotgun (WGS) entry which is preliminary data.</text>
</comment>
<organism evidence="1 2">
    <name type="scientific">Caenorhabditis auriculariae</name>
    <dbReference type="NCBI Taxonomy" id="2777116"/>
    <lineage>
        <taxon>Eukaryota</taxon>
        <taxon>Metazoa</taxon>
        <taxon>Ecdysozoa</taxon>
        <taxon>Nematoda</taxon>
        <taxon>Chromadorea</taxon>
        <taxon>Rhabditida</taxon>
        <taxon>Rhabditina</taxon>
        <taxon>Rhabditomorpha</taxon>
        <taxon>Rhabditoidea</taxon>
        <taxon>Rhabditidae</taxon>
        <taxon>Peloderinae</taxon>
        <taxon>Caenorhabditis</taxon>
    </lineage>
</organism>
<dbReference type="EMBL" id="CAJGYM010000234">
    <property type="protein sequence ID" value="CAD6200076.1"/>
    <property type="molecule type" value="Genomic_DNA"/>
</dbReference>
<gene>
    <name evidence="1" type="ORF">CAUJ_LOCUS15975</name>
</gene>
<dbReference type="Proteomes" id="UP000835052">
    <property type="component" value="Unassembled WGS sequence"/>
</dbReference>
<protein>
    <submittedName>
        <fullName evidence="1">Uncharacterized protein</fullName>
    </submittedName>
</protein>
<proteinExistence type="predicted"/>
<sequence length="92" mass="10372">MLLALARYETPTASEVPTCVQKRSVKPSDDCLRDAMRATSSARLLHLNRLSKQRVDRSTTAGGSGMHQVLFCTHKTIEEFINCQTPEYIILY</sequence>
<evidence type="ECO:0000313" key="1">
    <source>
        <dbReference type="EMBL" id="CAD6200076.1"/>
    </source>
</evidence>
<accession>A0A8S1HU69</accession>
<evidence type="ECO:0000313" key="2">
    <source>
        <dbReference type="Proteomes" id="UP000835052"/>
    </source>
</evidence>
<name>A0A8S1HU69_9PELO</name>